<organism evidence="3 4">
    <name type="scientific">Streptosporangium longisporum</name>
    <dbReference type="NCBI Taxonomy" id="46187"/>
    <lineage>
        <taxon>Bacteria</taxon>
        <taxon>Bacillati</taxon>
        <taxon>Actinomycetota</taxon>
        <taxon>Actinomycetes</taxon>
        <taxon>Streptosporangiales</taxon>
        <taxon>Streptosporangiaceae</taxon>
        <taxon>Streptosporangium</taxon>
    </lineage>
</organism>
<dbReference type="CDD" id="cd16936">
    <property type="entry name" value="HATPase_RsbW-like"/>
    <property type="match status" value="1"/>
</dbReference>
<keyword evidence="1" id="KW-0723">Serine/threonine-protein kinase</keyword>
<dbReference type="PANTHER" id="PTHR35526">
    <property type="entry name" value="ANTI-SIGMA-F FACTOR RSBW-RELATED"/>
    <property type="match status" value="1"/>
</dbReference>
<dbReference type="Pfam" id="PF13581">
    <property type="entry name" value="HATPase_c_2"/>
    <property type="match status" value="1"/>
</dbReference>
<keyword evidence="1" id="KW-0418">Kinase</keyword>
<dbReference type="Gene3D" id="3.30.565.10">
    <property type="entry name" value="Histidine kinase-like ATPase, C-terminal domain"/>
    <property type="match status" value="1"/>
</dbReference>
<protein>
    <recommendedName>
        <fullName evidence="2">Histidine kinase/HSP90-like ATPase domain-containing protein</fullName>
    </recommendedName>
</protein>
<gene>
    <name evidence="3" type="ORF">GCM10017559_06330</name>
</gene>
<dbReference type="InterPro" id="IPR003594">
    <property type="entry name" value="HATPase_dom"/>
</dbReference>
<evidence type="ECO:0000313" key="3">
    <source>
        <dbReference type="EMBL" id="GAA2989113.1"/>
    </source>
</evidence>
<comment type="caution">
    <text evidence="3">The sequence shown here is derived from an EMBL/GenBank/DDBJ whole genome shotgun (WGS) entry which is preliminary data.</text>
</comment>
<evidence type="ECO:0000259" key="2">
    <source>
        <dbReference type="Pfam" id="PF13581"/>
    </source>
</evidence>
<feature type="domain" description="Histidine kinase/HSP90-like ATPase" evidence="2">
    <location>
        <begin position="23"/>
        <end position="132"/>
    </location>
</feature>
<evidence type="ECO:0000313" key="4">
    <source>
        <dbReference type="Proteomes" id="UP001499930"/>
    </source>
</evidence>
<dbReference type="Proteomes" id="UP001499930">
    <property type="component" value="Unassembled WGS sequence"/>
</dbReference>
<keyword evidence="1" id="KW-0808">Transferase</keyword>
<accession>A0ABP6K7J8</accession>
<proteinExistence type="predicted"/>
<reference evidence="4" key="1">
    <citation type="journal article" date="2019" name="Int. J. Syst. Evol. Microbiol.">
        <title>The Global Catalogue of Microorganisms (GCM) 10K type strain sequencing project: providing services to taxonomists for standard genome sequencing and annotation.</title>
        <authorList>
            <consortium name="The Broad Institute Genomics Platform"/>
            <consortium name="The Broad Institute Genome Sequencing Center for Infectious Disease"/>
            <person name="Wu L."/>
            <person name="Ma J."/>
        </authorList>
    </citation>
    <scope>NUCLEOTIDE SEQUENCE [LARGE SCALE GENOMIC DNA]</scope>
    <source>
        <strain evidence="4">JCM 3106</strain>
    </source>
</reference>
<dbReference type="InterPro" id="IPR036890">
    <property type="entry name" value="HATPase_C_sf"/>
</dbReference>
<dbReference type="SUPFAM" id="SSF55874">
    <property type="entry name" value="ATPase domain of HSP90 chaperone/DNA topoisomerase II/histidine kinase"/>
    <property type="match status" value="1"/>
</dbReference>
<dbReference type="EMBL" id="BAAAWD010000003">
    <property type="protein sequence ID" value="GAA2989113.1"/>
    <property type="molecule type" value="Genomic_DNA"/>
</dbReference>
<evidence type="ECO:0000256" key="1">
    <source>
        <dbReference type="ARBA" id="ARBA00022527"/>
    </source>
</evidence>
<name>A0ABP6K7J8_9ACTN</name>
<keyword evidence="4" id="KW-1185">Reference proteome</keyword>
<sequence>MDAYGEIDVRTSSRAQWPITSDLTGLRRRLARYADQVGLTGRRRDDLLLAAHEATINVLEHGGASGTVSVWQDEETLTVDVTDDAGRLTPGDAHRDRPSSRATRGFGLWLMGQICDEFTIRQVDGRSHVRLRMKLTRDTR</sequence>
<dbReference type="PANTHER" id="PTHR35526:SF3">
    <property type="entry name" value="ANTI-SIGMA-F FACTOR RSBW"/>
    <property type="match status" value="1"/>
</dbReference>
<dbReference type="InterPro" id="IPR050267">
    <property type="entry name" value="Anti-sigma-factor_SerPK"/>
</dbReference>